<name>A0A6V7WLK9_MELEN</name>
<feature type="transmembrane region" description="Helical" evidence="1">
    <location>
        <begin position="108"/>
        <end position="128"/>
    </location>
</feature>
<keyword evidence="1" id="KW-0472">Membrane</keyword>
<keyword evidence="1" id="KW-1133">Transmembrane helix</keyword>
<feature type="transmembrane region" description="Helical" evidence="1">
    <location>
        <begin position="80"/>
        <end position="96"/>
    </location>
</feature>
<feature type="transmembrane region" description="Helical" evidence="1">
    <location>
        <begin position="50"/>
        <end position="68"/>
    </location>
</feature>
<dbReference type="Proteomes" id="UP000580250">
    <property type="component" value="Unassembled WGS sequence"/>
</dbReference>
<feature type="transmembrane region" description="Helical" evidence="1">
    <location>
        <begin position="196"/>
        <end position="215"/>
    </location>
</feature>
<evidence type="ECO:0000313" key="2">
    <source>
        <dbReference type="EMBL" id="CAD2187856.1"/>
    </source>
</evidence>
<feature type="transmembrane region" description="Helical" evidence="1">
    <location>
        <begin position="222"/>
        <end position="243"/>
    </location>
</feature>
<protein>
    <submittedName>
        <fullName evidence="2">Uncharacterized protein</fullName>
    </submittedName>
</protein>
<dbReference type="AlphaFoldDB" id="A0A6V7WLK9"/>
<reference evidence="2 3" key="1">
    <citation type="submission" date="2020-08" db="EMBL/GenBank/DDBJ databases">
        <authorList>
            <person name="Koutsovoulos G."/>
            <person name="Danchin GJ E."/>
        </authorList>
    </citation>
    <scope>NUCLEOTIDE SEQUENCE [LARGE SCALE GENOMIC DNA]</scope>
</reference>
<organism evidence="2 3">
    <name type="scientific">Meloidogyne enterolobii</name>
    <name type="common">Root-knot nematode worm</name>
    <name type="synonym">Meloidogyne mayaguensis</name>
    <dbReference type="NCBI Taxonomy" id="390850"/>
    <lineage>
        <taxon>Eukaryota</taxon>
        <taxon>Metazoa</taxon>
        <taxon>Ecdysozoa</taxon>
        <taxon>Nematoda</taxon>
        <taxon>Chromadorea</taxon>
        <taxon>Rhabditida</taxon>
        <taxon>Tylenchina</taxon>
        <taxon>Tylenchomorpha</taxon>
        <taxon>Tylenchoidea</taxon>
        <taxon>Meloidogynidae</taxon>
        <taxon>Meloidogyninae</taxon>
        <taxon>Meloidogyne</taxon>
    </lineage>
</organism>
<gene>
    <name evidence="2" type="ORF">MENT_LOCUS40466</name>
</gene>
<dbReference type="EMBL" id="CAJEWN010000658">
    <property type="protein sequence ID" value="CAD2187856.1"/>
    <property type="molecule type" value="Genomic_DNA"/>
</dbReference>
<accession>A0A6V7WLK9</accession>
<keyword evidence="1" id="KW-0812">Transmembrane</keyword>
<comment type="caution">
    <text evidence="2">The sequence shown here is derived from an EMBL/GenBank/DDBJ whole genome shotgun (WGS) entry which is preliminary data.</text>
</comment>
<evidence type="ECO:0000313" key="3">
    <source>
        <dbReference type="Proteomes" id="UP000580250"/>
    </source>
</evidence>
<evidence type="ECO:0000256" key="1">
    <source>
        <dbReference type="SAM" id="Phobius"/>
    </source>
</evidence>
<feature type="transmembrane region" description="Helical" evidence="1">
    <location>
        <begin position="249"/>
        <end position="268"/>
    </location>
</feature>
<sequence length="277" mass="32189">MNIKAIIPEYVKTDHFLIKIFQIFCGLIVHSRIECLKWEGLCFKEVRQNIVGIINFVIIILNTSLYVLNFLKVNTVKFEKYYIIICNISLVAAIGFRQRYLIKIYRSLFTITDSTTMFICFIIFLFIWEYLLLTNKELNSNEVRNNNDNDGNVKNERTRLKLIQLLIGYGTCTLLVYGGRSFFNAESNGFANSLNFGIFIISVVALFFLNLLNAIINRMERLCSVIGVILFIIAFGIITWYLIEYEVGRNYVIFLKALIGIQMTAFIWDYQILGQAF</sequence>
<proteinExistence type="predicted"/>